<evidence type="ECO:0000256" key="15">
    <source>
        <dbReference type="ARBA" id="ARBA00023242"/>
    </source>
</evidence>
<dbReference type="InterPro" id="IPR036443">
    <property type="entry name" value="Znf_RanBP2_sf"/>
</dbReference>
<dbReference type="PANTHER" id="PTHR23193:SF23">
    <property type="entry name" value="NUCLEAR PORE COMPLEX PROTEIN NUP153"/>
    <property type="match status" value="1"/>
</dbReference>
<dbReference type="PANTHER" id="PTHR23193">
    <property type="entry name" value="NUCLEAR PORE COMPLEX PROTEIN NUP"/>
    <property type="match status" value="1"/>
</dbReference>
<feature type="region of interest" description="Disordered" evidence="21">
    <location>
        <begin position="262"/>
        <end position="310"/>
    </location>
</feature>
<evidence type="ECO:0000313" key="24">
    <source>
        <dbReference type="RefSeq" id="XP_019638883.1"/>
    </source>
</evidence>
<dbReference type="Gene3D" id="4.10.1060.10">
    <property type="entry name" value="Zinc finger, RanBP2-type"/>
    <property type="match status" value="3"/>
</dbReference>
<feature type="compositionally biased region" description="Polar residues" evidence="21">
    <location>
        <begin position="389"/>
        <end position="402"/>
    </location>
</feature>
<keyword evidence="23" id="KW-1185">Reference proteome</keyword>
<evidence type="ECO:0000313" key="23">
    <source>
        <dbReference type="Proteomes" id="UP000515135"/>
    </source>
</evidence>
<dbReference type="GO" id="GO:0031965">
    <property type="term" value="C:nuclear membrane"/>
    <property type="evidence" value="ECO:0007669"/>
    <property type="project" value="UniProtKB-SubCell"/>
</dbReference>
<evidence type="ECO:0000256" key="5">
    <source>
        <dbReference type="ARBA" id="ARBA00022723"/>
    </source>
</evidence>
<evidence type="ECO:0000256" key="14">
    <source>
        <dbReference type="ARBA" id="ARBA00023136"/>
    </source>
</evidence>
<name>A0A6P4ZPX0_BRABE</name>
<feature type="compositionally biased region" description="Low complexity" evidence="21">
    <location>
        <begin position="137"/>
        <end position="152"/>
    </location>
</feature>
<evidence type="ECO:0000256" key="6">
    <source>
        <dbReference type="ARBA" id="ARBA00022737"/>
    </source>
</evidence>
<feature type="region of interest" description="Disordered" evidence="21">
    <location>
        <begin position="389"/>
        <end position="697"/>
    </location>
</feature>
<feature type="region of interest" description="Disordered" evidence="21">
    <location>
        <begin position="994"/>
        <end position="1013"/>
    </location>
</feature>
<keyword evidence="7 20" id="KW-0863">Zinc-finger</keyword>
<dbReference type="GO" id="GO:0006606">
    <property type="term" value="P:protein import into nucleus"/>
    <property type="evidence" value="ECO:0007669"/>
    <property type="project" value="TreeGrafter"/>
</dbReference>
<dbReference type="Pfam" id="PF00641">
    <property type="entry name" value="Zn_ribbon_RanBP"/>
    <property type="match status" value="3"/>
</dbReference>
<keyword evidence="11" id="KW-0811">Translocation</keyword>
<feature type="compositionally biased region" description="Basic residues" evidence="21">
    <location>
        <begin position="1526"/>
        <end position="1537"/>
    </location>
</feature>
<evidence type="ECO:0000256" key="7">
    <source>
        <dbReference type="ARBA" id="ARBA00022771"/>
    </source>
</evidence>
<evidence type="ECO:0000256" key="2">
    <source>
        <dbReference type="ARBA" id="ARBA00004126"/>
    </source>
</evidence>
<organism evidence="23 24">
    <name type="scientific">Branchiostoma belcheri</name>
    <name type="common">Amphioxus</name>
    <dbReference type="NCBI Taxonomy" id="7741"/>
    <lineage>
        <taxon>Eukaryota</taxon>
        <taxon>Metazoa</taxon>
        <taxon>Chordata</taxon>
        <taxon>Cephalochordata</taxon>
        <taxon>Leptocardii</taxon>
        <taxon>Amphioxiformes</taxon>
        <taxon>Branchiostomatidae</taxon>
        <taxon>Branchiostoma</taxon>
    </lineage>
</organism>
<evidence type="ECO:0000256" key="19">
    <source>
        <dbReference type="ARBA" id="ARBA00079437"/>
    </source>
</evidence>
<feature type="compositionally biased region" description="Low complexity" evidence="21">
    <location>
        <begin position="1232"/>
        <end position="1271"/>
    </location>
</feature>
<feature type="region of interest" description="Disordered" evidence="21">
    <location>
        <begin position="820"/>
        <end position="852"/>
    </location>
</feature>
<comment type="similarity">
    <text evidence="16">Belongs to the NUP153 family.</text>
</comment>
<dbReference type="GeneID" id="109480931"/>
<evidence type="ECO:0000256" key="17">
    <source>
        <dbReference type="ARBA" id="ARBA00068609"/>
    </source>
</evidence>
<feature type="domain" description="RanBP2-type" evidence="22">
    <location>
        <begin position="968"/>
        <end position="997"/>
    </location>
</feature>
<keyword evidence="10" id="KW-0653">Protein transport</keyword>
<evidence type="ECO:0000256" key="12">
    <source>
        <dbReference type="ARBA" id="ARBA00023125"/>
    </source>
</evidence>
<keyword evidence="6" id="KW-0677">Repeat</keyword>
<dbReference type="GO" id="GO:0008270">
    <property type="term" value="F:zinc ion binding"/>
    <property type="evidence" value="ECO:0007669"/>
    <property type="project" value="UniProtKB-KW"/>
</dbReference>
<feature type="domain" description="RanBP2-type" evidence="22">
    <location>
        <begin position="861"/>
        <end position="890"/>
    </location>
</feature>
<evidence type="ECO:0000256" key="8">
    <source>
        <dbReference type="ARBA" id="ARBA00022816"/>
    </source>
</evidence>
<dbReference type="GO" id="GO:0006405">
    <property type="term" value="P:RNA export from nucleus"/>
    <property type="evidence" value="ECO:0007669"/>
    <property type="project" value="TreeGrafter"/>
</dbReference>
<dbReference type="PROSITE" id="PS01358">
    <property type="entry name" value="ZF_RANBP2_1"/>
    <property type="match status" value="3"/>
</dbReference>
<keyword evidence="4" id="KW-0813">Transport</keyword>
<feature type="region of interest" description="Disordered" evidence="21">
    <location>
        <begin position="1191"/>
        <end position="1271"/>
    </location>
</feature>
<keyword evidence="14" id="KW-0472">Membrane</keyword>
<evidence type="ECO:0000256" key="4">
    <source>
        <dbReference type="ARBA" id="ARBA00022448"/>
    </source>
</evidence>
<dbReference type="FunFam" id="4.10.1060.10:FF:000001">
    <property type="entry name" value="Nuclear pore complex protein Nup153"/>
    <property type="match status" value="3"/>
</dbReference>
<proteinExistence type="inferred from homology"/>
<evidence type="ECO:0000256" key="16">
    <source>
        <dbReference type="ARBA" id="ARBA00060842"/>
    </source>
</evidence>
<comment type="subcellular location">
    <subcellularLocation>
        <location evidence="2">Nucleus membrane</location>
    </subcellularLocation>
    <subcellularLocation>
        <location evidence="3">Nucleus</location>
        <location evidence="3">Nuclear pore complex</location>
    </subcellularLocation>
</comment>
<keyword evidence="9" id="KW-0862">Zinc</keyword>
<evidence type="ECO:0000256" key="3">
    <source>
        <dbReference type="ARBA" id="ARBA00004567"/>
    </source>
</evidence>
<feature type="compositionally biased region" description="Polar residues" evidence="21">
    <location>
        <begin position="172"/>
        <end position="187"/>
    </location>
</feature>
<feature type="compositionally biased region" description="Acidic residues" evidence="21">
    <location>
        <begin position="79"/>
        <end position="89"/>
    </location>
</feature>
<evidence type="ECO:0000256" key="1">
    <source>
        <dbReference type="ARBA" id="ARBA00001947"/>
    </source>
</evidence>
<feature type="region of interest" description="Disordered" evidence="21">
    <location>
        <begin position="335"/>
        <end position="366"/>
    </location>
</feature>
<feature type="compositionally biased region" description="Polar residues" evidence="21">
    <location>
        <begin position="1510"/>
        <end position="1520"/>
    </location>
</feature>
<evidence type="ECO:0000256" key="18">
    <source>
        <dbReference type="ARBA" id="ARBA00078197"/>
    </source>
</evidence>
<dbReference type="InterPro" id="IPR013913">
    <property type="entry name" value="Nup153_N"/>
</dbReference>
<evidence type="ECO:0000256" key="21">
    <source>
        <dbReference type="SAM" id="MobiDB-lite"/>
    </source>
</evidence>
<dbReference type="SUPFAM" id="SSF90209">
    <property type="entry name" value="Ran binding protein zinc finger-like"/>
    <property type="match status" value="3"/>
</dbReference>
<reference evidence="24" key="1">
    <citation type="submission" date="2025-08" db="UniProtKB">
        <authorList>
            <consortium name="RefSeq"/>
        </authorList>
    </citation>
    <scope>IDENTIFICATION</scope>
    <source>
        <tissue evidence="24">Gonad</tissue>
    </source>
</reference>
<accession>A0A6P4ZPX0</accession>
<keyword evidence="15" id="KW-0539">Nucleus</keyword>
<dbReference type="Proteomes" id="UP000515135">
    <property type="component" value="Unplaced"/>
</dbReference>
<dbReference type="InterPro" id="IPR001876">
    <property type="entry name" value="Znf_RanBP2"/>
</dbReference>
<feature type="region of interest" description="Disordered" evidence="21">
    <location>
        <begin position="735"/>
        <end position="764"/>
    </location>
</feature>
<feature type="compositionally biased region" description="Low complexity" evidence="21">
    <location>
        <begin position="748"/>
        <end position="762"/>
    </location>
</feature>
<dbReference type="GO" id="GO:0008139">
    <property type="term" value="F:nuclear localization sequence binding"/>
    <property type="evidence" value="ECO:0007669"/>
    <property type="project" value="TreeGrafter"/>
</dbReference>
<feature type="compositionally biased region" description="Basic and acidic residues" evidence="21">
    <location>
        <begin position="188"/>
        <end position="218"/>
    </location>
</feature>
<dbReference type="PROSITE" id="PS50199">
    <property type="entry name" value="ZF_RANBP2_2"/>
    <property type="match status" value="3"/>
</dbReference>
<feature type="region of interest" description="Disordered" evidence="21">
    <location>
        <begin position="41"/>
        <end position="233"/>
    </location>
</feature>
<dbReference type="GO" id="GO:0005643">
    <property type="term" value="C:nuclear pore"/>
    <property type="evidence" value="ECO:0007669"/>
    <property type="project" value="UniProtKB-SubCell"/>
</dbReference>
<feature type="compositionally biased region" description="Low complexity" evidence="21">
    <location>
        <begin position="935"/>
        <end position="953"/>
    </location>
</feature>
<feature type="region of interest" description="Disordered" evidence="21">
    <location>
        <begin position="1"/>
        <end position="29"/>
    </location>
</feature>
<feature type="region of interest" description="Disordered" evidence="21">
    <location>
        <begin position="1476"/>
        <end position="1537"/>
    </location>
</feature>
<evidence type="ECO:0000256" key="9">
    <source>
        <dbReference type="ARBA" id="ARBA00022833"/>
    </source>
</evidence>
<evidence type="ECO:0000256" key="11">
    <source>
        <dbReference type="ARBA" id="ARBA00023010"/>
    </source>
</evidence>
<gene>
    <name evidence="24" type="primary">LOC109480931</name>
</gene>
<comment type="cofactor">
    <cofactor evidence="1">
        <name>Zn(2+)</name>
        <dbReference type="ChEBI" id="CHEBI:29105"/>
    </cofactor>
</comment>
<keyword evidence="5" id="KW-0479">Metal-binding</keyword>
<feature type="compositionally biased region" description="Polar residues" evidence="21">
    <location>
        <begin position="564"/>
        <end position="620"/>
    </location>
</feature>
<evidence type="ECO:0000256" key="13">
    <source>
        <dbReference type="ARBA" id="ARBA00023132"/>
    </source>
</evidence>
<feature type="compositionally biased region" description="Polar residues" evidence="21">
    <location>
        <begin position="102"/>
        <end position="112"/>
    </location>
</feature>
<evidence type="ECO:0000256" key="10">
    <source>
        <dbReference type="ARBA" id="ARBA00022927"/>
    </source>
</evidence>
<keyword evidence="13" id="KW-0906">Nuclear pore complex</keyword>
<keyword evidence="8" id="KW-0509">mRNA transport</keyword>
<dbReference type="GO" id="GO:0051028">
    <property type="term" value="P:mRNA transport"/>
    <property type="evidence" value="ECO:0007669"/>
    <property type="project" value="UniProtKB-KW"/>
</dbReference>
<dbReference type="Pfam" id="PF08604">
    <property type="entry name" value="Nup153"/>
    <property type="match status" value="1"/>
</dbReference>
<evidence type="ECO:0000256" key="20">
    <source>
        <dbReference type="PROSITE-ProRule" id="PRU00322"/>
    </source>
</evidence>
<keyword evidence="12" id="KW-0238">DNA-binding</keyword>
<dbReference type="GO" id="GO:0017056">
    <property type="term" value="F:structural constituent of nuclear pore"/>
    <property type="evidence" value="ECO:0007669"/>
    <property type="project" value="TreeGrafter"/>
</dbReference>
<sequence length="1537" mass="153819">MAASGAGKARSRRSHAPKPYARSGGRKSILSSVTEYLTPSWLKGMWGQDESGVQPTTERSARTGKPAHVPVVHIREDQNGLEEEEEEETAAPPLHVTKNRLTHQQSSSVQGSEDSRPGPGYFSQIPLTRGSIHAQRTQQSLSATSSYTTTYTREAPSNSALPSAEEDKFSEDSASTSISFSNVPQVDQSERRSEATTDEGAKDFARPKSLWSEERETRMALPQPPARSARKPTFNYSVFGSPALNDSSSLFGSPITESPFYEGRTTYGGASAQKQGQKRGRTVSPLQVPPHTMRQQVRPKPVHSSRGSGVMSVTAQRILHTLERMSTPVSDAKRIPSLTLPSDESPLGFTPSSKKRRVMGGSFLDPGASRLEGRLAGQPPVQRLNLSTPASIATNRAQTHSTYRPRKSVVPAKEEILVPDSEPTKSESQNTEPSPVKAISQPASKPAEARLAPANKPSSQAAATWTPPAQLPQGSGGKMRRERSYGTQRAHAVQDEEEAEVPDLPQIALPLSGTSLPKFDFSPAPSKPVSEAKVSTSSTTPQVSSVTSSPQFTFASPIVRSSPEDNTSAISNTETPSFQFSQPTSPGKSFSSQGFGTSSAMSAPTGGSTFLTTGAGSSFQPKRKAAEPAVTTGSPAPPPTLKQGSVLDALKAEPLPLKSGSVLEALKGGPLVSKPEGAKEKPVEKKTTGEVAASTKPAAMPSLADQFKKPSGAWDCDTCMVQNTAAASRCVACDTPKPGSQPKLTVPTTGPSAFTASSASTKSDGKDGLFSFGSNAVPKSNGFKLGTTTEGSSTNSGFKFGSAGAVNSASSGFTFGSSSSSSAAADSKQDSNKLKKGTTDSVSTSANTQDAGKSIWSTAAARNKWTCNTCLVENENELTKCPACETPKPGSESKPAASTPAVNFGSSSTFKSTSGSSGLLLDKTKCAASETPKPGSQNTSSSGGATSGSSGLSSGTNSSGFAAALSAQQSKWECETCMVQNDKDVTKCAACETPKPGSALPSSGSGAFKFGSQSTSTGGTTSFGGSTGGFQFGAPKAAETSTDAKPQFAGFKFGSGGTEAATSTTSSGGVQFGAGTTSAPSGGFTFGAGTAATSTAASGGFTFGAASSSSGAATTTSNTTSSASGGFAFGTGTTSGPAAPGAAASGGFTFGTGSSAAGAAASAGFTFGAGTAAQQSSTSFGTTTDAAPKMTSIADLAKAGQLSVPKPSSSQPSAKRSLESSDTSSQAKVNLSSAFGSGTPFGSASPSPAPSFRSTTSTNPPVFGTGAASAAPSTGLTFGTPAAAPSATGSAAATTSGFAFGTGSSLSSTAASTAPAPFSFGAGAPPATTTAGTASAPFVFGAGASSTPGGSTGGFSFSAGQTAPPATTAAPSFGTAAFGATPAPAASTPFAPATTSSVSGGATPFGGATGFGVQTTSAGSGGPVFGATAAQPAPTAGFNFSAPSQPSFQFGAGSQQQAPAVFNFGAAAPAGGAPGGGFNFTAGAGAPAPQPAAPGPFNFSAGAQPGGNPFSIQSTGTPSASPGGRRIIKRAQRRKKP</sequence>
<feature type="compositionally biased region" description="Low complexity" evidence="21">
    <location>
        <begin position="905"/>
        <end position="921"/>
    </location>
</feature>
<protein>
    <recommendedName>
        <fullName evidence="17">Nuclear pore complex protein Nup153</fullName>
    </recommendedName>
    <alternativeName>
        <fullName evidence="19">153 kDa nucleoporin</fullName>
    </alternativeName>
    <alternativeName>
        <fullName evidence="18">Nucleoporin Nup153</fullName>
    </alternativeName>
</protein>
<feature type="region of interest" description="Disordered" evidence="21">
    <location>
        <begin position="885"/>
        <end position="953"/>
    </location>
</feature>
<dbReference type="RefSeq" id="XP_019638883.1">
    <property type="nucleotide sequence ID" value="XM_019783324.1"/>
</dbReference>
<feature type="compositionally biased region" description="Polar residues" evidence="21">
    <location>
        <begin position="1206"/>
        <end position="1231"/>
    </location>
</feature>
<dbReference type="InterPro" id="IPR026054">
    <property type="entry name" value="Nucleoporin"/>
</dbReference>
<feature type="compositionally biased region" description="Polar residues" evidence="21">
    <location>
        <begin position="839"/>
        <end position="852"/>
    </location>
</feature>
<dbReference type="SMART" id="SM00547">
    <property type="entry name" value="ZnF_RBZ"/>
    <property type="match status" value="3"/>
</dbReference>
<feature type="compositionally biased region" description="Basic and acidic residues" evidence="21">
    <location>
        <begin position="676"/>
        <end position="688"/>
    </location>
</feature>
<feature type="compositionally biased region" description="Low complexity" evidence="21">
    <location>
        <begin position="996"/>
        <end position="1013"/>
    </location>
</feature>
<dbReference type="GO" id="GO:0003677">
    <property type="term" value="F:DNA binding"/>
    <property type="evidence" value="ECO:0007669"/>
    <property type="project" value="UniProtKB-KW"/>
</dbReference>
<evidence type="ECO:0000259" key="22">
    <source>
        <dbReference type="PROSITE" id="PS50199"/>
    </source>
</evidence>
<feature type="compositionally biased region" description="Low complexity" evidence="21">
    <location>
        <begin position="535"/>
        <end position="554"/>
    </location>
</feature>
<feature type="domain" description="RanBP2-type" evidence="22">
    <location>
        <begin position="710"/>
        <end position="739"/>
    </location>
</feature>
<dbReference type="OrthoDB" id="79830at2759"/>